<comment type="caution">
    <text evidence="8">Lacks conserved residue(s) required for the propagation of feature annotation.</text>
</comment>
<evidence type="ECO:0000256" key="7">
    <source>
        <dbReference type="ARBA" id="ARBA00023136"/>
    </source>
</evidence>
<feature type="transmembrane region" description="Helical" evidence="8">
    <location>
        <begin position="12"/>
        <end position="35"/>
    </location>
</feature>
<evidence type="ECO:0000256" key="8">
    <source>
        <dbReference type="RuleBase" id="RU365092"/>
    </source>
</evidence>
<keyword evidence="7 8" id="KW-0472">Membrane</keyword>
<evidence type="ECO:0000313" key="10">
    <source>
        <dbReference type="Proteomes" id="UP001317705"/>
    </source>
</evidence>
<keyword evidence="10" id="KW-1185">Reference proteome</keyword>
<evidence type="ECO:0000256" key="5">
    <source>
        <dbReference type="ARBA" id="ARBA00022692"/>
    </source>
</evidence>
<evidence type="ECO:0000256" key="2">
    <source>
        <dbReference type="ARBA" id="ARBA00010100"/>
    </source>
</evidence>
<keyword evidence="4 8" id="KW-1003">Cell membrane</keyword>
<keyword evidence="5 8" id="KW-0812">Transmembrane</keyword>
<name>A0ABM8ELJ7_9BACT</name>
<dbReference type="Pfam" id="PF02652">
    <property type="entry name" value="Lactate_perm"/>
    <property type="match status" value="1"/>
</dbReference>
<dbReference type="InterPro" id="IPR003804">
    <property type="entry name" value="Lactate_perm"/>
</dbReference>
<keyword evidence="3 8" id="KW-0813">Transport</keyword>
<protein>
    <recommendedName>
        <fullName evidence="8">L-lactate permease</fullName>
    </recommendedName>
</protein>
<organism evidence="9 10">
    <name type="scientific">Geotalea uraniireducens</name>
    <dbReference type="NCBI Taxonomy" id="351604"/>
    <lineage>
        <taxon>Bacteria</taxon>
        <taxon>Pseudomonadati</taxon>
        <taxon>Thermodesulfobacteriota</taxon>
        <taxon>Desulfuromonadia</taxon>
        <taxon>Geobacterales</taxon>
        <taxon>Geobacteraceae</taxon>
        <taxon>Geotalea</taxon>
    </lineage>
</organism>
<dbReference type="Proteomes" id="UP001317705">
    <property type="component" value="Chromosome"/>
</dbReference>
<proteinExistence type="inferred from homology"/>
<evidence type="ECO:0000256" key="4">
    <source>
        <dbReference type="ARBA" id="ARBA00022475"/>
    </source>
</evidence>
<comment type="function">
    <text evidence="8">Uptake of L-lactate across the membrane. Can also transport D-lactate and glycolate.</text>
</comment>
<evidence type="ECO:0000256" key="6">
    <source>
        <dbReference type="ARBA" id="ARBA00022989"/>
    </source>
</evidence>
<feature type="transmembrane region" description="Helical" evidence="8">
    <location>
        <begin position="42"/>
        <end position="60"/>
    </location>
</feature>
<feature type="transmembrane region" description="Helical" evidence="8">
    <location>
        <begin position="72"/>
        <end position="94"/>
    </location>
</feature>
<sequence>MPWVQTYIPVSGNLGLSALTAAAPLAVIFICLALLRMKAHKASLLAVAAALVLAVTIWGMPAGLAGLATLQGAAFGVFPVFYIVVATIFLYNITVEGGQFEILRASLASVTADRRL</sequence>
<gene>
    <name evidence="9" type="ORF">GURASL_21240</name>
</gene>
<reference evidence="9 10" key="1">
    <citation type="submission" date="2022-12" db="EMBL/GenBank/DDBJ databases">
        <title>Polyphasic characterization of Geotalea uranireducens NIT-SL11 newly isolated from a complex of sewage sludge and microbially reduced graphene oxide.</title>
        <authorList>
            <person name="Xie L."/>
            <person name="Yoshida N."/>
            <person name="Meng L."/>
        </authorList>
    </citation>
    <scope>NUCLEOTIDE SEQUENCE [LARGE SCALE GENOMIC DNA]</scope>
    <source>
        <strain evidence="9 10">NIT-SL11</strain>
    </source>
</reference>
<evidence type="ECO:0000256" key="3">
    <source>
        <dbReference type="ARBA" id="ARBA00022448"/>
    </source>
</evidence>
<comment type="similarity">
    <text evidence="2 8">Belongs to the lactate permease family.</text>
</comment>
<evidence type="ECO:0000256" key="1">
    <source>
        <dbReference type="ARBA" id="ARBA00004651"/>
    </source>
</evidence>
<dbReference type="PANTHER" id="PTHR30003">
    <property type="entry name" value="L-LACTATE PERMEASE"/>
    <property type="match status" value="1"/>
</dbReference>
<dbReference type="PANTHER" id="PTHR30003:SF0">
    <property type="entry name" value="GLYCOLATE PERMEASE GLCA-RELATED"/>
    <property type="match status" value="1"/>
</dbReference>
<dbReference type="EMBL" id="AP027151">
    <property type="protein sequence ID" value="BDV43201.1"/>
    <property type="molecule type" value="Genomic_DNA"/>
</dbReference>
<accession>A0ABM8ELJ7</accession>
<keyword evidence="6 8" id="KW-1133">Transmembrane helix</keyword>
<comment type="subcellular location">
    <subcellularLocation>
        <location evidence="1 8">Cell membrane</location>
        <topology evidence="1 8">Multi-pass membrane protein</topology>
    </subcellularLocation>
</comment>
<evidence type="ECO:0000313" key="9">
    <source>
        <dbReference type="EMBL" id="BDV43201.1"/>
    </source>
</evidence>